<evidence type="ECO:0000256" key="1">
    <source>
        <dbReference type="ARBA" id="ARBA00023015"/>
    </source>
</evidence>
<comment type="caution">
    <text evidence="5">The sequence shown here is derived from an EMBL/GenBank/DDBJ whole genome shotgun (WGS) entry which is preliminary data.</text>
</comment>
<protein>
    <submittedName>
        <fullName evidence="5">Arsenical resistance operon repressor</fullName>
    </submittedName>
</protein>
<evidence type="ECO:0000259" key="4">
    <source>
        <dbReference type="PROSITE" id="PS50987"/>
    </source>
</evidence>
<dbReference type="PRINTS" id="PR00778">
    <property type="entry name" value="HTHARSR"/>
</dbReference>
<dbReference type="AlphaFoldDB" id="A0A162N8P0"/>
<dbReference type="Gene3D" id="1.10.10.10">
    <property type="entry name" value="Winged helix-like DNA-binding domain superfamily/Winged helix DNA-binding domain"/>
    <property type="match status" value="1"/>
</dbReference>
<dbReference type="RefSeq" id="WP_063554745.1">
    <property type="nucleotide sequence ID" value="NZ_LITT01000011.1"/>
</dbReference>
<accession>A0A162N8P0</accession>
<dbReference type="Pfam" id="PF01022">
    <property type="entry name" value="HTH_5"/>
    <property type="match status" value="1"/>
</dbReference>
<proteinExistence type="predicted"/>
<dbReference type="SUPFAM" id="SSF46785">
    <property type="entry name" value="Winged helix' DNA-binding domain"/>
    <property type="match status" value="1"/>
</dbReference>
<dbReference type="GO" id="GO:0003700">
    <property type="term" value="F:DNA-binding transcription factor activity"/>
    <property type="evidence" value="ECO:0007669"/>
    <property type="project" value="InterPro"/>
</dbReference>
<reference evidence="5 6" key="1">
    <citation type="journal article" date="2015" name="Biotechnol. Bioeng.">
        <title>Genome sequence and phenotypic characterization of Caulobacter segnis.</title>
        <authorList>
            <person name="Patel S."/>
            <person name="Fletcher B."/>
            <person name="Scott D.C."/>
            <person name="Ely B."/>
        </authorList>
    </citation>
    <scope>NUCLEOTIDE SEQUENCE [LARGE SCALE GENOMIC DNA]</scope>
    <source>
        <strain evidence="5 6">ERI-2</strain>
    </source>
</reference>
<dbReference type="InterPro" id="IPR036388">
    <property type="entry name" value="WH-like_DNA-bd_sf"/>
</dbReference>
<dbReference type="InterPro" id="IPR011991">
    <property type="entry name" value="ArsR-like_HTH"/>
</dbReference>
<keyword evidence="1" id="KW-0805">Transcription regulation</keyword>
<organism evidence="5 6">
    <name type="scientific">Clostridium ljungdahlii</name>
    <dbReference type="NCBI Taxonomy" id="1538"/>
    <lineage>
        <taxon>Bacteria</taxon>
        <taxon>Bacillati</taxon>
        <taxon>Bacillota</taxon>
        <taxon>Clostridia</taxon>
        <taxon>Eubacteriales</taxon>
        <taxon>Clostridiaceae</taxon>
        <taxon>Clostridium</taxon>
    </lineage>
</organism>
<dbReference type="NCBIfam" id="NF033788">
    <property type="entry name" value="HTH_metalloreg"/>
    <property type="match status" value="1"/>
</dbReference>
<dbReference type="PANTHER" id="PTHR33154">
    <property type="entry name" value="TRANSCRIPTIONAL REGULATOR, ARSR FAMILY"/>
    <property type="match status" value="1"/>
</dbReference>
<evidence type="ECO:0000313" key="5">
    <source>
        <dbReference type="EMBL" id="OAA90279.1"/>
    </source>
</evidence>
<name>A0A162N8P0_9CLOT</name>
<dbReference type="InterPro" id="IPR036390">
    <property type="entry name" value="WH_DNA-bd_sf"/>
</dbReference>
<evidence type="ECO:0000313" key="6">
    <source>
        <dbReference type="Proteomes" id="UP000077407"/>
    </source>
</evidence>
<dbReference type="Proteomes" id="UP000077407">
    <property type="component" value="Unassembled WGS sequence"/>
</dbReference>
<feature type="domain" description="HTH arsR-type" evidence="4">
    <location>
        <begin position="1"/>
        <end position="93"/>
    </location>
</feature>
<dbReference type="GO" id="GO:0003677">
    <property type="term" value="F:DNA binding"/>
    <property type="evidence" value="ECO:0007669"/>
    <property type="project" value="UniProtKB-KW"/>
</dbReference>
<sequence length="102" mass="11681">MNQDDLAVKVFKALGHPVRFKIMKFLCDGPKCVCKLNEKFEYSQANLSQHLRILKDAGLVKSEKVGLEMHYGLYSDNVKNIIEDVGKYVLDYVNNIKETESL</sequence>
<dbReference type="CDD" id="cd00090">
    <property type="entry name" value="HTH_ARSR"/>
    <property type="match status" value="1"/>
</dbReference>
<dbReference type="InterPro" id="IPR051081">
    <property type="entry name" value="HTH_MetalResp_TranReg"/>
</dbReference>
<dbReference type="PATRIC" id="fig|1538.10.peg.82"/>
<dbReference type="SMART" id="SM00418">
    <property type="entry name" value="HTH_ARSR"/>
    <property type="match status" value="1"/>
</dbReference>
<evidence type="ECO:0000256" key="2">
    <source>
        <dbReference type="ARBA" id="ARBA00023125"/>
    </source>
</evidence>
<dbReference type="OrthoDB" id="9798835at2"/>
<evidence type="ECO:0000256" key="3">
    <source>
        <dbReference type="ARBA" id="ARBA00023163"/>
    </source>
</evidence>
<dbReference type="PANTHER" id="PTHR33154:SF18">
    <property type="entry name" value="ARSENICAL RESISTANCE OPERON REPRESSOR"/>
    <property type="match status" value="1"/>
</dbReference>
<keyword evidence="2" id="KW-0238">DNA-binding</keyword>
<gene>
    <name evidence="5" type="primary">arsR_2</name>
    <name evidence="5" type="ORF">WY13_01182</name>
</gene>
<dbReference type="InterPro" id="IPR001845">
    <property type="entry name" value="HTH_ArsR_DNA-bd_dom"/>
</dbReference>
<keyword evidence="3" id="KW-0804">Transcription</keyword>
<dbReference type="PROSITE" id="PS50987">
    <property type="entry name" value="HTH_ARSR_2"/>
    <property type="match status" value="1"/>
</dbReference>
<dbReference type="EMBL" id="LITT01000011">
    <property type="protein sequence ID" value="OAA90279.1"/>
    <property type="molecule type" value="Genomic_DNA"/>
</dbReference>